<dbReference type="GeneID" id="105367572"/>
<keyword evidence="3" id="KW-0810">Translation regulation</keyword>
<evidence type="ECO:0000256" key="5">
    <source>
        <dbReference type="ARBA" id="ARBA00022917"/>
    </source>
</evidence>
<reference evidence="10" key="1">
    <citation type="submission" date="2025-08" db="UniProtKB">
        <authorList>
            <consortium name="RefSeq"/>
        </authorList>
    </citation>
    <scope>IDENTIFICATION</scope>
</reference>
<dbReference type="GO" id="GO:0003743">
    <property type="term" value="F:translation initiation factor activity"/>
    <property type="evidence" value="ECO:0007669"/>
    <property type="project" value="UniProtKB-KW"/>
</dbReference>
<dbReference type="PROSITE" id="PS00813">
    <property type="entry name" value="IF4E"/>
    <property type="match status" value="1"/>
</dbReference>
<name>A0AAJ6YUK0_9HYME</name>
<dbReference type="PANTHER" id="PTHR11960">
    <property type="entry name" value="EUKARYOTIC TRANSLATION INITIATION FACTOR 4E RELATED"/>
    <property type="match status" value="1"/>
</dbReference>
<keyword evidence="9" id="KW-1185">Reference proteome</keyword>
<dbReference type="CTD" id="38743"/>
<keyword evidence="4 7" id="KW-0694">RNA-binding</keyword>
<feature type="region of interest" description="Disordered" evidence="8">
    <location>
        <begin position="1"/>
        <end position="46"/>
    </location>
</feature>
<dbReference type="Gene3D" id="3.30.760.10">
    <property type="entry name" value="RNA Cap, Translation Initiation Factor Eif4e"/>
    <property type="match status" value="1"/>
</dbReference>
<dbReference type="GO" id="GO:0016281">
    <property type="term" value="C:eukaryotic translation initiation factor 4F complex"/>
    <property type="evidence" value="ECO:0007669"/>
    <property type="project" value="TreeGrafter"/>
</dbReference>
<dbReference type="InterPro" id="IPR001040">
    <property type="entry name" value="TIF_eIF_4E"/>
</dbReference>
<evidence type="ECO:0000313" key="9">
    <source>
        <dbReference type="Proteomes" id="UP000695007"/>
    </source>
</evidence>
<comment type="similarity">
    <text evidence="1 7">Belongs to the eukaryotic initiation factor 4E family.</text>
</comment>
<dbReference type="SUPFAM" id="SSF55418">
    <property type="entry name" value="eIF4e-like"/>
    <property type="match status" value="1"/>
</dbReference>
<evidence type="ECO:0000256" key="7">
    <source>
        <dbReference type="RuleBase" id="RU004374"/>
    </source>
</evidence>
<keyword evidence="2 7" id="KW-0396">Initiation factor</keyword>
<sequence>MHKQQQRNRGRVVTTTDAQGCQRGSDRFRAPSAISEVEKMEPEASNLEEFPPELLIKHPLQHTWTLWYYEPEHSKVWQDRQREVTSFDTAEDFWSLYNHMKQASELRIGNDYSMFKQGIQPMWEDDANKHGGRWLINLDRKQRLTELDRFWLETLLCMIGEGFNAYSDDVCGAVVNIRMKQDKIAVWTANASNQSSVMEIGRKLKERLRIPPSIIIGYQAHKDNKNKPGSVIKNIYTI</sequence>
<dbReference type="GO" id="GO:0000340">
    <property type="term" value="F:RNA 7-methylguanosine cap binding"/>
    <property type="evidence" value="ECO:0007669"/>
    <property type="project" value="TreeGrafter"/>
</dbReference>
<dbReference type="GO" id="GO:0006417">
    <property type="term" value="P:regulation of translation"/>
    <property type="evidence" value="ECO:0007669"/>
    <property type="project" value="UniProtKB-KW"/>
</dbReference>
<accession>A0AAJ6YUK0</accession>
<dbReference type="PANTHER" id="PTHR11960:SF8">
    <property type="entry name" value="EUKARYOTIC TRANSLATION INITIATION FACTOR 4E1-RELATED"/>
    <property type="match status" value="1"/>
</dbReference>
<evidence type="ECO:0000256" key="8">
    <source>
        <dbReference type="SAM" id="MobiDB-lite"/>
    </source>
</evidence>
<gene>
    <name evidence="10" type="primary">LOC105367572</name>
</gene>
<proteinExistence type="inferred from homology"/>
<dbReference type="RefSeq" id="XP_011504633.1">
    <property type="nucleotide sequence ID" value="XM_011506331.1"/>
</dbReference>
<protein>
    <recommendedName>
        <fullName evidence="6">eIF-4F 25 kDa subunit</fullName>
    </recommendedName>
</protein>
<keyword evidence="5 7" id="KW-0648">Protein biosynthesis</keyword>
<dbReference type="Proteomes" id="UP000695007">
    <property type="component" value="Unplaced"/>
</dbReference>
<evidence type="ECO:0000256" key="6">
    <source>
        <dbReference type="ARBA" id="ARBA00032656"/>
    </source>
</evidence>
<evidence type="ECO:0000256" key="1">
    <source>
        <dbReference type="ARBA" id="ARBA00009860"/>
    </source>
</evidence>
<dbReference type="KEGG" id="csol:105367572"/>
<evidence type="ECO:0000256" key="3">
    <source>
        <dbReference type="ARBA" id="ARBA00022845"/>
    </source>
</evidence>
<dbReference type="AlphaFoldDB" id="A0AAJ6YUK0"/>
<dbReference type="InterPro" id="IPR023398">
    <property type="entry name" value="TIF_eIF4e-like"/>
</dbReference>
<evidence type="ECO:0000256" key="4">
    <source>
        <dbReference type="ARBA" id="ARBA00022884"/>
    </source>
</evidence>
<dbReference type="Pfam" id="PF01652">
    <property type="entry name" value="IF4E"/>
    <property type="match status" value="1"/>
</dbReference>
<organism evidence="9 10">
    <name type="scientific">Ceratosolen solmsi marchali</name>
    <dbReference type="NCBI Taxonomy" id="326594"/>
    <lineage>
        <taxon>Eukaryota</taxon>
        <taxon>Metazoa</taxon>
        <taxon>Ecdysozoa</taxon>
        <taxon>Arthropoda</taxon>
        <taxon>Hexapoda</taxon>
        <taxon>Insecta</taxon>
        <taxon>Pterygota</taxon>
        <taxon>Neoptera</taxon>
        <taxon>Endopterygota</taxon>
        <taxon>Hymenoptera</taxon>
        <taxon>Apocrita</taxon>
        <taxon>Proctotrupomorpha</taxon>
        <taxon>Chalcidoidea</taxon>
        <taxon>Agaonidae</taxon>
        <taxon>Agaoninae</taxon>
        <taxon>Ceratosolen</taxon>
    </lineage>
</organism>
<feature type="compositionally biased region" description="Basic residues" evidence="8">
    <location>
        <begin position="1"/>
        <end position="10"/>
    </location>
</feature>
<evidence type="ECO:0000256" key="2">
    <source>
        <dbReference type="ARBA" id="ARBA00022540"/>
    </source>
</evidence>
<evidence type="ECO:0000313" key="10">
    <source>
        <dbReference type="RefSeq" id="XP_011504633.1"/>
    </source>
</evidence>
<dbReference type="InterPro" id="IPR019770">
    <property type="entry name" value="TIF_eIF_4E_CS"/>
</dbReference>